<organism evidence="2 3">
    <name type="scientific">Polarella glacialis</name>
    <name type="common">Dinoflagellate</name>
    <dbReference type="NCBI Taxonomy" id="89957"/>
    <lineage>
        <taxon>Eukaryota</taxon>
        <taxon>Sar</taxon>
        <taxon>Alveolata</taxon>
        <taxon>Dinophyceae</taxon>
        <taxon>Suessiales</taxon>
        <taxon>Suessiaceae</taxon>
        <taxon>Polarella</taxon>
    </lineage>
</organism>
<gene>
    <name evidence="2" type="ORF">PGLA2088_LOCUS14520</name>
</gene>
<evidence type="ECO:0000313" key="2">
    <source>
        <dbReference type="EMBL" id="CAE8661468.1"/>
    </source>
</evidence>
<protein>
    <submittedName>
        <fullName evidence="2">Uncharacterized protein</fullName>
    </submittedName>
</protein>
<evidence type="ECO:0000313" key="3">
    <source>
        <dbReference type="Proteomes" id="UP000626109"/>
    </source>
</evidence>
<proteinExistence type="predicted"/>
<comment type="caution">
    <text evidence="2">The sequence shown here is derived from an EMBL/GenBank/DDBJ whole genome shotgun (WGS) entry which is preliminary data.</text>
</comment>
<evidence type="ECO:0000256" key="1">
    <source>
        <dbReference type="SAM" id="Coils"/>
    </source>
</evidence>
<dbReference type="Proteomes" id="UP000626109">
    <property type="component" value="Unassembled WGS sequence"/>
</dbReference>
<feature type="coiled-coil region" evidence="1">
    <location>
        <begin position="121"/>
        <end position="148"/>
    </location>
</feature>
<dbReference type="AlphaFoldDB" id="A0A813J209"/>
<name>A0A813J209_POLGL</name>
<reference evidence="2" key="1">
    <citation type="submission" date="2021-02" db="EMBL/GenBank/DDBJ databases">
        <authorList>
            <person name="Dougan E. K."/>
            <person name="Rhodes N."/>
            <person name="Thang M."/>
            <person name="Chan C."/>
        </authorList>
    </citation>
    <scope>NUCLEOTIDE SEQUENCE</scope>
</reference>
<keyword evidence="1" id="KW-0175">Coiled coil</keyword>
<dbReference type="EMBL" id="CAJNNW010017713">
    <property type="protein sequence ID" value="CAE8661468.1"/>
    <property type="molecule type" value="Genomic_DNA"/>
</dbReference>
<sequence length="188" mass="21526">MDLKGAAAFPWQEWLSQPLGLEPSVQRERDELSRRLEERCRHAAEREAQWQQRVQQDRLAMDLSEDLPLARLLQQDVQESSRLEMCFAQQQIQAAAAKRRFAQGQEESWKQEARGWGTGLAARERESQRAAEERLAELRLRQVAAEEAGRIRWMETAVRSINSGCVSRVGVASECPEQPMVPFEGRPG</sequence>
<accession>A0A813J209</accession>